<feature type="compositionally biased region" description="Polar residues" evidence="4">
    <location>
        <begin position="220"/>
        <end position="241"/>
    </location>
</feature>
<dbReference type="GO" id="GO:0035556">
    <property type="term" value="P:intracellular signal transduction"/>
    <property type="evidence" value="ECO:0007669"/>
    <property type="project" value="InterPro"/>
</dbReference>
<evidence type="ECO:0000256" key="1">
    <source>
        <dbReference type="ARBA" id="ARBA00004496"/>
    </source>
</evidence>
<proteinExistence type="predicted"/>
<dbReference type="SMART" id="SM00233">
    <property type="entry name" value="PH"/>
    <property type="match status" value="1"/>
</dbReference>
<dbReference type="SUPFAM" id="SSF48065">
    <property type="entry name" value="DBL homology domain (DH-domain)"/>
    <property type="match status" value="1"/>
</dbReference>
<dbReference type="InterPro" id="IPR055251">
    <property type="entry name" value="SOS1_NGEF_PH"/>
</dbReference>
<dbReference type="InterPro" id="IPR035899">
    <property type="entry name" value="DBL_dom_sf"/>
</dbReference>
<comment type="subcellular location">
    <subcellularLocation>
        <location evidence="1">Cytoplasm</location>
    </subcellularLocation>
</comment>
<feature type="compositionally biased region" description="Polar residues" evidence="4">
    <location>
        <begin position="191"/>
        <end position="202"/>
    </location>
</feature>
<evidence type="ECO:0000259" key="5">
    <source>
        <dbReference type="PROSITE" id="PS50003"/>
    </source>
</evidence>
<dbReference type="Gene3D" id="1.20.900.10">
    <property type="entry name" value="Dbl homology (DH) domain"/>
    <property type="match status" value="1"/>
</dbReference>
<dbReference type="InterPro" id="IPR001331">
    <property type="entry name" value="GDS_CDC24_CS"/>
</dbReference>
<feature type="region of interest" description="Disordered" evidence="4">
    <location>
        <begin position="313"/>
        <end position="352"/>
    </location>
</feature>
<feature type="compositionally biased region" description="Polar residues" evidence="4">
    <location>
        <begin position="263"/>
        <end position="288"/>
    </location>
</feature>
<dbReference type="InterPro" id="IPR036028">
    <property type="entry name" value="SH3-like_dom_sf"/>
</dbReference>
<dbReference type="CDD" id="cd00160">
    <property type="entry name" value="RhoGEF"/>
    <property type="match status" value="1"/>
</dbReference>
<reference evidence="8" key="1">
    <citation type="submission" date="2022-11" db="UniProtKB">
        <authorList>
            <consortium name="WormBaseParasite"/>
        </authorList>
    </citation>
    <scope>IDENTIFICATION</scope>
</reference>
<dbReference type="PANTHER" id="PTHR22826">
    <property type="entry name" value="RHO GUANINE EXCHANGE FACTOR-RELATED"/>
    <property type="match status" value="1"/>
</dbReference>
<evidence type="ECO:0000259" key="6">
    <source>
        <dbReference type="PROSITE" id="PS50010"/>
    </source>
</evidence>
<dbReference type="Gene3D" id="2.30.29.30">
    <property type="entry name" value="Pleckstrin-homology domain (PH domain)/Phosphotyrosine-binding domain (PTB)"/>
    <property type="match status" value="1"/>
</dbReference>
<accession>A0A914BWL6</accession>
<keyword evidence="3" id="KW-0344">Guanine-nucleotide releasing factor</keyword>
<dbReference type="InterPro" id="IPR011993">
    <property type="entry name" value="PH-like_dom_sf"/>
</dbReference>
<dbReference type="SUPFAM" id="SSF50044">
    <property type="entry name" value="SH3-domain"/>
    <property type="match status" value="1"/>
</dbReference>
<dbReference type="GO" id="GO:0007411">
    <property type="term" value="P:axon guidance"/>
    <property type="evidence" value="ECO:0007669"/>
    <property type="project" value="TreeGrafter"/>
</dbReference>
<dbReference type="SUPFAM" id="SSF50729">
    <property type="entry name" value="PH domain-like"/>
    <property type="match status" value="1"/>
</dbReference>
<evidence type="ECO:0000313" key="8">
    <source>
        <dbReference type="WBParaSite" id="ACRNAN_Path_117.g421.t1"/>
    </source>
</evidence>
<dbReference type="PROSITE" id="PS00741">
    <property type="entry name" value="DH_1"/>
    <property type="match status" value="1"/>
</dbReference>
<evidence type="ECO:0000256" key="4">
    <source>
        <dbReference type="SAM" id="MobiDB-lite"/>
    </source>
</evidence>
<keyword evidence="2" id="KW-0963">Cytoplasm</keyword>
<dbReference type="PROSITE" id="PS50003">
    <property type="entry name" value="PH_DOMAIN"/>
    <property type="match status" value="1"/>
</dbReference>
<dbReference type="SMART" id="SM00325">
    <property type="entry name" value="RhoGEF"/>
    <property type="match status" value="1"/>
</dbReference>
<feature type="region of interest" description="Disordered" evidence="4">
    <location>
        <begin position="691"/>
        <end position="764"/>
    </location>
</feature>
<dbReference type="Proteomes" id="UP000887540">
    <property type="component" value="Unplaced"/>
</dbReference>
<feature type="region of interest" description="Disordered" evidence="4">
    <location>
        <begin position="16"/>
        <end position="37"/>
    </location>
</feature>
<feature type="region of interest" description="Disordered" evidence="4">
    <location>
        <begin position="143"/>
        <end position="301"/>
    </location>
</feature>
<dbReference type="GO" id="GO:0005737">
    <property type="term" value="C:cytoplasm"/>
    <property type="evidence" value="ECO:0007669"/>
    <property type="project" value="UniProtKB-SubCell"/>
</dbReference>
<dbReference type="Pfam" id="PF00621">
    <property type="entry name" value="RhoGEF"/>
    <property type="match status" value="1"/>
</dbReference>
<dbReference type="CDD" id="cd13241">
    <property type="entry name" value="PH2_Kalirin_Trio_p63RhoGEF"/>
    <property type="match status" value="1"/>
</dbReference>
<evidence type="ECO:0000256" key="2">
    <source>
        <dbReference type="ARBA" id="ARBA00022490"/>
    </source>
</evidence>
<sequence>MKSSCTAPLHAPLIPTDEYLSSPRAASTSREPRRSLSRRAVRRLSKFFYQLRDQLTGRNRVRYRASNLEDLDSSSLLPPTPPKIRQEKRNSFTSPEQYLIVEDFHAAEEDQISVARGQRVELLDRFATSEQEFVAVAIIDEDSNTPGIKRGNVPTRILGPLESDATTPSTDRPDPSAPMTSGKRTSLRRFFNNSINRDTQNRPSSSASATPTSTREAPVSRNSRLSVAEPSQQGASTSVDQTPPCVLSTCTSDSTEAVDDNRNIQNTSSNHINSQTTSVISQSNSITAGSDIDLPPPMNQLSSVVTDIDQAQTSMDEPGRAGDISTSETGQDAIPAQENGSPVGAPEKSPEETARMKRQYVLMELVETERDYVKDLTSVVEGYIANLNNMDLPEDLQGKDKIIFANIAQILDFHKTLFLKEIEKCLTDYEAAGNAFVKHERRLHTYYVKYCQNKPKSDFLVSQESFEQFFIEIKQKLGHRVALPDLLIKPVQRIMKYQLLLKDVLKFTERAKDRTDTLLKALDVMHVVPKACDDMMQVGRLQNFDGNLTAQGKLLHQGTLQISDGGPGQPFKGKERRVFLFEQSAIIADCILPKKEFGNPTYIFKSQIMVNKMVFDPNVPDEPTRFIFKSNDPNQPAFFLAQANSMEEKQEWVEKISAQLDLQKTLLAALVNPQGFQNQLAGSMGGLNLGGKKESSGSLGGFPPPAAGLQSPSSATSPASSSPKTSTASSNGNKSKLFGFGKKTSVPNTYKSPTSPPPTVGKLK</sequence>
<protein>
    <submittedName>
        <fullName evidence="8">Uncharacterized protein</fullName>
    </submittedName>
</protein>
<evidence type="ECO:0000313" key="7">
    <source>
        <dbReference type="Proteomes" id="UP000887540"/>
    </source>
</evidence>
<name>A0A914BWL6_9BILA</name>
<dbReference type="GO" id="GO:0005085">
    <property type="term" value="F:guanyl-nucleotide exchange factor activity"/>
    <property type="evidence" value="ECO:0007669"/>
    <property type="project" value="UniProtKB-KW"/>
</dbReference>
<feature type="compositionally biased region" description="Low complexity" evidence="4">
    <location>
        <begin position="203"/>
        <end position="214"/>
    </location>
</feature>
<feature type="region of interest" description="Disordered" evidence="4">
    <location>
        <begin position="71"/>
        <end position="91"/>
    </location>
</feature>
<dbReference type="AlphaFoldDB" id="A0A914BWL6"/>
<dbReference type="Pfam" id="PF22697">
    <property type="entry name" value="SOS1_NGEF_PH"/>
    <property type="match status" value="1"/>
</dbReference>
<feature type="compositionally biased region" description="Pro residues" evidence="4">
    <location>
        <begin position="754"/>
        <end position="764"/>
    </location>
</feature>
<keyword evidence="7" id="KW-1185">Reference proteome</keyword>
<dbReference type="WBParaSite" id="ACRNAN_Path_117.g421.t1">
    <property type="protein sequence ID" value="ACRNAN_Path_117.g421.t1"/>
    <property type="gene ID" value="ACRNAN_Path_117.g421"/>
</dbReference>
<dbReference type="PANTHER" id="PTHR22826:SF106">
    <property type="entry name" value="TRIO, ISOFORM A"/>
    <property type="match status" value="1"/>
</dbReference>
<feature type="compositionally biased region" description="Low complexity" evidence="4">
    <location>
        <begin position="711"/>
        <end position="730"/>
    </location>
</feature>
<dbReference type="InterPro" id="IPR051336">
    <property type="entry name" value="RhoGEF_Guanine_NuclExch_SF"/>
</dbReference>
<feature type="domain" description="DH" evidence="6">
    <location>
        <begin position="357"/>
        <end position="535"/>
    </location>
</feature>
<evidence type="ECO:0000256" key="3">
    <source>
        <dbReference type="ARBA" id="ARBA00022658"/>
    </source>
</evidence>
<dbReference type="InterPro" id="IPR001849">
    <property type="entry name" value="PH_domain"/>
</dbReference>
<dbReference type="FunFam" id="1.20.900.10:FF:000008">
    <property type="entry name" value="rho guanine nucleotide exchange factor 25"/>
    <property type="match status" value="1"/>
</dbReference>
<dbReference type="Gene3D" id="2.30.30.40">
    <property type="entry name" value="SH3 Domains"/>
    <property type="match status" value="1"/>
</dbReference>
<organism evidence="7 8">
    <name type="scientific">Acrobeloides nanus</name>
    <dbReference type="NCBI Taxonomy" id="290746"/>
    <lineage>
        <taxon>Eukaryota</taxon>
        <taxon>Metazoa</taxon>
        <taxon>Ecdysozoa</taxon>
        <taxon>Nematoda</taxon>
        <taxon>Chromadorea</taxon>
        <taxon>Rhabditida</taxon>
        <taxon>Tylenchina</taxon>
        <taxon>Cephalobomorpha</taxon>
        <taxon>Cephaloboidea</taxon>
        <taxon>Cephalobidae</taxon>
        <taxon>Acrobeloides</taxon>
    </lineage>
</organism>
<dbReference type="InterPro" id="IPR000219">
    <property type="entry name" value="DH_dom"/>
</dbReference>
<feature type="domain" description="PH" evidence="5">
    <location>
        <begin position="553"/>
        <end position="661"/>
    </location>
</feature>
<dbReference type="PROSITE" id="PS50010">
    <property type="entry name" value="DH_2"/>
    <property type="match status" value="1"/>
</dbReference>
<dbReference type="GO" id="GO:0019898">
    <property type="term" value="C:extrinsic component of membrane"/>
    <property type="evidence" value="ECO:0007669"/>
    <property type="project" value="TreeGrafter"/>
</dbReference>